<dbReference type="Proteomes" id="UP000316621">
    <property type="component" value="Chromosome 11"/>
</dbReference>
<keyword evidence="2" id="KW-1185">Reference proteome</keyword>
<protein>
    <submittedName>
        <fullName evidence="1">Uncharacterized protein</fullName>
    </submittedName>
</protein>
<accession>A0A4Y7LLZ3</accession>
<organism evidence="1 2">
    <name type="scientific">Papaver somniferum</name>
    <name type="common">Opium poppy</name>
    <dbReference type="NCBI Taxonomy" id="3469"/>
    <lineage>
        <taxon>Eukaryota</taxon>
        <taxon>Viridiplantae</taxon>
        <taxon>Streptophyta</taxon>
        <taxon>Embryophyta</taxon>
        <taxon>Tracheophyta</taxon>
        <taxon>Spermatophyta</taxon>
        <taxon>Magnoliopsida</taxon>
        <taxon>Ranunculales</taxon>
        <taxon>Papaveraceae</taxon>
        <taxon>Papaveroideae</taxon>
        <taxon>Papaver</taxon>
    </lineage>
</organism>
<reference evidence="1 2" key="1">
    <citation type="journal article" date="2018" name="Science">
        <title>The opium poppy genome and morphinan production.</title>
        <authorList>
            <person name="Guo L."/>
            <person name="Winzer T."/>
            <person name="Yang X."/>
            <person name="Li Y."/>
            <person name="Ning Z."/>
            <person name="He Z."/>
            <person name="Teodor R."/>
            <person name="Lu Y."/>
            <person name="Bowser T.A."/>
            <person name="Graham I.A."/>
            <person name="Ye K."/>
        </authorList>
    </citation>
    <scope>NUCLEOTIDE SEQUENCE [LARGE SCALE GENOMIC DNA]</scope>
    <source>
        <strain evidence="2">cv. HN1</strain>
        <tissue evidence="1">Leaves</tissue>
    </source>
</reference>
<proteinExistence type="predicted"/>
<dbReference type="EMBL" id="CM010725">
    <property type="protein sequence ID" value="RZC85085.1"/>
    <property type="molecule type" value="Genomic_DNA"/>
</dbReference>
<sequence>MNIMKEVNQGQWEEVLEAFEIIGCRLGLKVLTKDFSKWLTFTSMVLRYYFFRLEGIDRRVALRSMLLAAPNIRIDPSNNMEEQLFFFFK</sequence>
<dbReference type="AlphaFoldDB" id="A0A4Y7LLZ3"/>
<dbReference type="Gramene" id="RZC85085">
    <property type="protein sequence ID" value="RZC85085"/>
    <property type="gene ID" value="C5167_047871"/>
</dbReference>
<gene>
    <name evidence="1" type="ORF">C5167_047871</name>
</gene>
<name>A0A4Y7LLZ3_PAPSO</name>
<evidence type="ECO:0000313" key="1">
    <source>
        <dbReference type="EMBL" id="RZC85085.1"/>
    </source>
</evidence>
<evidence type="ECO:0000313" key="2">
    <source>
        <dbReference type="Proteomes" id="UP000316621"/>
    </source>
</evidence>